<gene>
    <name evidence="1" type="ORF">XccvBFoX4_gp44</name>
</gene>
<sequence>MANRRPLVLVDGRRKELPFVDSLPGSVIEAYQGRNHIINGGFDVWQRGLSATAVGYQAADRFVHNVGGNAAATMNRIALLPEDFPAGVFSPSAACRIVINSNGTDTVNNFITLQHRAENLARFSNRLLHYGMWVRVNNPGLKVVFEATADPGPGGNSNGGVSNTIGVKTFTIAQANVWTFCPNPFQFPSVRGFSIVSPELSSLRYNVWMSAGTAHNSRNQNLGFQPANSVFDFAMMQLEYGSAPSAFEVLPYAQHYALCRRYAQVYRPPGGMPFLSCTARFANQVIAPMPISPMRITPAVSTSGTLTTVLAGIGYNASAVVGTGSSPDAIYLALTIANATPGHGGYLYATPNSEFSMTLDAEI</sequence>
<keyword evidence="2" id="KW-1185">Reference proteome</keyword>
<accession>A0A858WP19</accession>
<evidence type="ECO:0000313" key="1">
    <source>
        <dbReference type="EMBL" id="QJI52998.1"/>
    </source>
</evidence>
<evidence type="ECO:0000313" key="2">
    <source>
        <dbReference type="Proteomes" id="UP000671952"/>
    </source>
</evidence>
<reference evidence="1" key="1">
    <citation type="submission" date="2020-03" db="EMBL/GenBank/DDBJ databases">
        <title>Development of an integrated pest management strategy to control Xanthomonas campestris pv. campestris by using bacteriophages.</title>
        <authorList>
            <person name="Holtappels D."/>
            <person name="Rombouts S."/>
            <person name="Lavigne R."/>
            <person name="Wagemans J."/>
        </authorList>
    </citation>
    <scope>NUCLEOTIDE SEQUENCE</scope>
</reference>
<organism evidence="1 2">
    <name type="scientific">Xanthomonas phage FoX4</name>
    <dbReference type="NCBI Taxonomy" id="2723900"/>
    <lineage>
        <taxon>Viruses</taxon>
        <taxon>Duplodnaviria</taxon>
        <taxon>Heunggongvirae</taxon>
        <taxon>Uroviricota</taxon>
        <taxon>Caudoviricetes</taxon>
        <taxon>Foxquatrovirus</taxon>
        <taxon>Foxquatrovirus fox4</taxon>
    </lineage>
</organism>
<dbReference type="Proteomes" id="UP000671952">
    <property type="component" value="Segment"/>
</dbReference>
<name>A0A858WP19_9CAUD</name>
<protein>
    <submittedName>
        <fullName evidence="1">Putative tail fiber protein</fullName>
    </submittedName>
</protein>
<dbReference type="EMBL" id="MT161385">
    <property type="protein sequence ID" value="QJI52998.1"/>
    <property type="molecule type" value="Genomic_DNA"/>
</dbReference>
<proteinExistence type="predicted"/>